<feature type="region of interest" description="Disordered" evidence="6">
    <location>
        <begin position="464"/>
        <end position="500"/>
    </location>
</feature>
<keyword evidence="4" id="KW-0206">Cytoskeleton</keyword>
<proteinExistence type="predicted"/>
<evidence type="ECO:0000256" key="2">
    <source>
        <dbReference type="ARBA" id="ARBA00022490"/>
    </source>
</evidence>
<keyword evidence="5" id="KW-0966">Cell projection</keyword>
<accession>F2U0P0</accession>
<dbReference type="RefSeq" id="XP_004997529.1">
    <property type="nucleotide sequence ID" value="XM_004997472.1"/>
</dbReference>
<dbReference type="PANTHER" id="PTHR13159:SF0">
    <property type="entry name" value="RADIAL SPOKE HEAD 6 HOMOLOG A"/>
    <property type="match status" value="1"/>
</dbReference>
<feature type="region of interest" description="Disordered" evidence="6">
    <location>
        <begin position="163"/>
        <end position="212"/>
    </location>
</feature>
<evidence type="ECO:0000313" key="8">
    <source>
        <dbReference type="Proteomes" id="UP000007799"/>
    </source>
</evidence>
<feature type="compositionally biased region" description="Acidic residues" evidence="6">
    <location>
        <begin position="355"/>
        <end position="376"/>
    </location>
</feature>
<feature type="compositionally biased region" description="Acidic residues" evidence="6">
    <location>
        <begin position="166"/>
        <end position="191"/>
    </location>
</feature>
<keyword evidence="2" id="KW-0963">Cytoplasm</keyword>
<evidence type="ECO:0000313" key="7">
    <source>
        <dbReference type="EMBL" id="EGD80968.1"/>
    </source>
</evidence>
<evidence type="ECO:0000256" key="1">
    <source>
        <dbReference type="ARBA" id="ARBA00004430"/>
    </source>
</evidence>
<evidence type="ECO:0000256" key="5">
    <source>
        <dbReference type="ARBA" id="ARBA00023273"/>
    </source>
</evidence>
<dbReference type="InterPro" id="IPR006802">
    <property type="entry name" value="Radial_spoke"/>
</dbReference>
<reference evidence="7" key="1">
    <citation type="submission" date="2009-08" db="EMBL/GenBank/DDBJ databases">
        <title>Annotation of Salpingoeca rosetta.</title>
        <authorList>
            <consortium name="The Broad Institute Genome Sequencing Platform"/>
            <person name="Russ C."/>
            <person name="Cuomo C."/>
            <person name="Burger G."/>
            <person name="Gray M.W."/>
            <person name="Holland P.W.H."/>
            <person name="King N."/>
            <person name="Lang F.B.F."/>
            <person name="Roger A.J."/>
            <person name="Ruiz-Trillo I."/>
            <person name="Young S.K."/>
            <person name="Zeng Q."/>
            <person name="Gargeya S."/>
            <person name="Alvarado L."/>
            <person name="Berlin A."/>
            <person name="Chapman S.B."/>
            <person name="Chen Z."/>
            <person name="Freedman E."/>
            <person name="Gellesch M."/>
            <person name="Goldberg J."/>
            <person name="Griggs A."/>
            <person name="Gujja S."/>
            <person name="Heilman E."/>
            <person name="Heiman D."/>
            <person name="Howarth C."/>
            <person name="Mehta T."/>
            <person name="Neiman D."/>
            <person name="Pearson M."/>
            <person name="Roberts A."/>
            <person name="Saif S."/>
            <person name="Shea T."/>
            <person name="Shenoy N."/>
            <person name="Sisk P."/>
            <person name="Stolte C."/>
            <person name="Sykes S."/>
            <person name="White J."/>
            <person name="Yandava C."/>
            <person name="Haas B."/>
            <person name="Nusbaum C."/>
            <person name="Birren B."/>
        </authorList>
    </citation>
    <scope>NUCLEOTIDE SEQUENCE [LARGE SCALE GENOMIC DNA]</scope>
    <source>
        <strain evidence="7">ATCC 50818</strain>
    </source>
</reference>
<dbReference type="GO" id="GO:0060294">
    <property type="term" value="P:cilium movement involved in cell motility"/>
    <property type="evidence" value="ECO:0007669"/>
    <property type="project" value="InterPro"/>
</dbReference>
<gene>
    <name evidence="7" type="ORF">PTSG_01550</name>
</gene>
<dbReference type="STRING" id="946362.F2U0P0"/>
<dbReference type="eggNOG" id="ENOG502QSU4">
    <property type="taxonomic scope" value="Eukaryota"/>
</dbReference>
<dbReference type="GO" id="GO:0035082">
    <property type="term" value="P:axoneme assembly"/>
    <property type="evidence" value="ECO:0007669"/>
    <property type="project" value="TreeGrafter"/>
</dbReference>
<dbReference type="Proteomes" id="UP000007799">
    <property type="component" value="Unassembled WGS sequence"/>
</dbReference>
<evidence type="ECO:0000256" key="4">
    <source>
        <dbReference type="ARBA" id="ARBA00023212"/>
    </source>
</evidence>
<dbReference type="GeneID" id="16078124"/>
<dbReference type="EMBL" id="GL832958">
    <property type="protein sequence ID" value="EGD80968.1"/>
    <property type="molecule type" value="Genomic_DNA"/>
</dbReference>
<feature type="region of interest" description="Disordered" evidence="6">
    <location>
        <begin position="346"/>
        <end position="396"/>
    </location>
</feature>
<evidence type="ECO:0000256" key="6">
    <source>
        <dbReference type="SAM" id="MobiDB-lite"/>
    </source>
</evidence>
<sequence>MADFESAKAFLLQASDHSGLSVYEHLSTLITRLLDERPNNAADVVEQLSFQIKADKFAPEDSLKDQPETPDNVLTAKARSTLLKHETEIPEDEAEPEQVVPNLLDLARYFADADVGLGEQEMFRIFLALKQLAEQQPLKSVTFWGKIFGTEQDYIIAEAEYREGEEPQPEEEERPDEQPETPDEGEEDEENGVTPLPKSTYKPPPDLPTEEYGAGTNKKVYFVCNEPGQEWHLLPNVKPKHISVCRQIRKRFTGRLDAPVVAYPPFAGTEMELLRAQIARITAGTHVSPVGYFTFDEEEDDGDDEARDNFIVDEEFEGKSLAELLEADLSGWVHHAPYILPQGRSKWVNPNLKGEEDELDEEDEDEDEEEEEEIEPEAGPPLLTPLQNDDDVDGLPAWSTRLSSTAHPAYACVRVSSNRWPGAHAFAVDRKFANIYIGDGLKYQAEPFSPQLPPPAQVEYSGEDVAEAVDPTRQEEEEFEAQMAEEEEDDLDDEDEDEDD</sequence>
<keyword evidence="3" id="KW-0969">Cilium</keyword>
<feature type="compositionally biased region" description="Acidic residues" evidence="6">
    <location>
        <begin position="475"/>
        <end position="500"/>
    </location>
</feature>
<dbReference type="OrthoDB" id="272202at2759"/>
<dbReference type="CDD" id="cd22963">
    <property type="entry name" value="DD_CrRSP4-like"/>
    <property type="match status" value="1"/>
</dbReference>
<organism evidence="8">
    <name type="scientific">Salpingoeca rosetta (strain ATCC 50818 / BSB-021)</name>
    <dbReference type="NCBI Taxonomy" id="946362"/>
    <lineage>
        <taxon>Eukaryota</taxon>
        <taxon>Choanoflagellata</taxon>
        <taxon>Craspedida</taxon>
        <taxon>Salpingoecidae</taxon>
        <taxon>Salpingoeca</taxon>
    </lineage>
</organism>
<dbReference type="AlphaFoldDB" id="F2U0P0"/>
<comment type="subcellular location">
    <subcellularLocation>
        <location evidence="1">Cytoplasm</location>
        <location evidence="1">Cytoskeleton</location>
        <location evidence="1">Cilium axoneme</location>
    </subcellularLocation>
</comment>
<evidence type="ECO:0000256" key="3">
    <source>
        <dbReference type="ARBA" id="ARBA00023069"/>
    </source>
</evidence>
<dbReference type="GO" id="GO:0001534">
    <property type="term" value="C:radial spoke"/>
    <property type="evidence" value="ECO:0007669"/>
    <property type="project" value="InterPro"/>
</dbReference>
<name>F2U0P0_SALR5</name>
<dbReference type="OMA" id="CVYFGNG"/>
<dbReference type="KEGG" id="sre:PTSG_01550"/>
<keyword evidence="8" id="KW-1185">Reference proteome</keyword>
<dbReference type="InParanoid" id="F2U0P0"/>
<dbReference type="PANTHER" id="PTHR13159">
    <property type="entry name" value="RADIAL SPOKEHEAD-RELATED"/>
    <property type="match status" value="1"/>
</dbReference>
<dbReference type="Pfam" id="PF04712">
    <property type="entry name" value="Radial_spoke"/>
    <property type="match status" value="1"/>
</dbReference>
<protein>
    <submittedName>
        <fullName evidence="7">Uncharacterized protein</fullName>
    </submittedName>
</protein>
<dbReference type="FunCoup" id="F2U0P0">
    <property type="interactions" value="60"/>
</dbReference>